<dbReference type="InterPro" id="IPR029056">
    <property type="entry name" value="Ribokinase-like"/>
</dbReference>
<evidence type="ECO:0000313" key="6">
    <source>
        <dbReference type="EMBL" id="PNW88674.1"/>
    </source>
</evidence>
<dbReference type="KEGG" id="cre:CHLRE_01g039850v5"/>
<dbReference type="InParanoid" id="A0A2K3E7B6"/>
<organism evidence="6 7">
    <name type="scientific">Chlamydomonas reinhardtii</name>
    <name type="common">Chlamydomonas smithii</name>
    <dbReference type="NCBI Taxonomy" id="3055"/>
    <lineage>
        <taxon>Eukaryota</taxon>
        <taxon>Viridiplantae</taxon>
        <taxon>Chlorophyta</taxon>
        <taxon>core chlorophytes</taxon>
        <taxon>Chlorophyceae</taxon>
        <taxon>CS clade</taxon>
        <taxon>Chlamydomonadales</taxon>
        <taxon>Chlamydomonadaceae</taxon>
        <taxon>Chlamydomonas</taxon>
    </lineage>
</organism>
<evidence type="ECO:0000256" key="1">
    <source>
        <dbReference type="ARBA" id="ARBA00010688"/>
    </source>
</evidence>
<accession>A0A2K3E7B6</accession>
<proteinExistence type="inferred from homology"/>
<comment type="similarity">
    <text evidence="1">Belongs to the carbohydrate kinase PfkB family.</text>
</comment>
<evidence type="ECO:0000313" key="7">
    <source>
        <dbReference type="Proteomes" id="UP000006906"/>
    </source>
</evidence>
<feature type="region of interest" description="Disordered" evidence="4">
    <location>
        <begin position="693"/>
        <end position="783"/>
    </location>
</feature>
<feature type="compositionally biased region" description="Acidic residues" evidence="4">
    <location>
        <begin position="622"/>
        <end position="633"/>
    </location>
</feature>
<dbReference type="Pfam" id="PF00294">
    <property type="entry name" value="PfkB"/>
    <property type="match status" value="2"/>
</dbReference>
<dbReference type="GO" id="GO:0016301">
    <property type="term" value="F:kinase activity"/>
    <property type="evidence" value="ECO:0000318"/>
    <property type="project" value="GO_Central"/>
</dbReference>
<protein>
    <recommendedName>
        <fullName evidence="5">Carbohydrate kinase PfkB domain-containing protein</fullName>
    </recommendedName>
</protein>
<dbReference type="PaxDb" id="3055-EDP09876"/>
<dbReference type="AlphaFoldDB" id="A0A2K3E7B6"/>
<dbReference type="Proteomes" id="UP000006906">
    <property type="component" value="Chromosome 1"/>
</dbReference>
<dbReference type="SUPFAM" id="SSF102405">
    <property type="entry name" value="MCP/YpsA-like"/>
    <property type="match status" value="1"/>
</dbReference>
<feature type="domain" description="Carbohydrate kinase PfkB" evidence="5">
    <location>
        <begin position="288"/>
        <end position="375"/>
    </location>
</feature>
<evidence type="ECO:0000259" key="5">
    <source>
        <dbReference type="Pfam" id="PF00294"/>
    </source>
</evidence>
<evidence type="ECO:0000256" key="4">
    <source>
        <dbReference type="SAM" id="MobiDB-lite"/>
    </source>
</evidence>
<reference evidence="6 7" key="1">
    <citation type="journal article" date="2007" name="Science">
        <title>The Chlamydomonas genome reveals the evolution of key animal and plant functions.</title>
        <authorList>
            <person name="Merchant S.S."/>
            <person name="Prochnik S.E."/>
            <person name="Vallon O."/>
            <person name="Harris E.H."/>
            <person name="Karpowicz S.J."/>
            <person name="Witman G.B."/>
            <person name="Terry A."/>
            <person name="Salamov A."/>
            <person name="Fritz-Laylin L.K."/>
            <person name="Marechal-Drouard L."/>
            <person name="Marshall W.F."/>
            <person name="Qu L.H."/>
            <person name="Nelson D.R."/>
            <person name="Sanderfoot A.A."/>
            <person name="Spalding M.H."/>
            <person name="Kapitonov V.V."/>
            <person name="Ren Q."/>
            <person name="Ferris P."/>
            <person name="Lindquist E."/>
            <person name="Shapiro H."/>
            <person name="Lucas S.M."/>
            <person name="Grimwood J."/>
            <person name="Schmutz J."/>
            <person name="Cardol P."/>
            <person name="Cerutti H."/>
            <person name="Chanfreau G."/>
            <person name="Chen C.L."/>
            <person name="Cognat V."/>
            <person name="Croft M.T."/>
            <person name="Dent R."/>
            <person name="Dutcher S."/>
            <person name="Fernandez E."/>
            <person name="Fukuzawa H."/>
            <person name="Gonzalez-Ballester D."/>
            <person name="Gonzalez-Halphen D."/>
            <person name="Hallmann A."/>
            <person name="Hanikenne M."/>
            <person name="Hippler M."/>
            <person name="Inwood W."/>
            <person name="Jabbari K."/>
            <person name="Kalanon M."/>
            <person name="Kuras R."/>
            <person name="Lefebvre P.A."/>
            <person name="Lemaire S.D."/>
            <person name="Lobanov A.V."/>
            <person name="Lohr M."/>
            <person name="Manuell A."/>
            <person name="Meier I."/>
            <person name="Mets L."/>
            <person name="Mittag M."/>
            <person name="Mittelmeier T."/>
            <person name="Moroney J.V."/>
            <person name="Moseley J."/>
            <person name="Napoli C."/>
            <person name="Nedelcu A.M."/>
            <person name="Niyogi K."/>
            <person name="Novoselov S.V."/>
            <person name="Paulsen I.T."/>
            <person name="Pazour G."/>
            <person name="Purton S."/>
            <person name="Ral J.P."/>
            <person name="Riano-Pachon D.M."/>
            <person name="Riekhof W."/>
            <person name="Rymarquis L."/>
            <person name="Schroda M."/>
            <person name="Stern D."/>
            <person name="Umen J."/>
            <person name="Willows R."/>
            <person name="Wilson N."/>
            <person name="Zimmer S.L."/>
            <person name="Allmer J."/>
            <person name="Balk J."/>
            <person name="Bisova K."/>
            <person name="Chen C.J."/>
            <person name="Elias M."/>
            <person name="Gendler K."/>
            <person name="Hauser C."/>
            <person name="Lamb M.R."/>
            <person name="Ledford H."/>
            <person name="Long J.C."/>
            <person name="Minagawa J."/>
            <person name="Page M.D."/>
            <person name="Pan J."/>
            <person name="Pootakham W."/>
            <person name="Roje S."/>
            <person name="Rose A."/>
            <person name="Stahlberg E."/>
            <person name="Terauchi A.M."/>
            <person name="Yang P."/>
            <person name="Ball S."/>
            <person name="Bowler C."/>
            <person name="Dieckmann C.L."/>
            <person name="Gladyshev V.N."/>
            <person name="Green P."/>
            <person name="Jorgensen R."/>
            <person name="Mayfield S."/>
            <person name="Mueller-Roeber B."/>
            <person name="Rajamani S."/>
            <person name="Sayre R.T."/>
            <person name="Brokstein P."/>
            <person name="Dubchak I."/>
            <person name="Goodstein D."/>
            <person name="Hornick L."/>
            <person name="Huang Y.W."/>
            <person name="Jhaveri J."/>
            <person name="Luo Y."/>
            <person name="Martinez D."/>
            <person name="Ngau W.C."/>
            <person name="Otillar B."/>
            <person name="Poliakov A."/>
            <person name="Porter A."/>
            <person name="Szajkowski L."/>
            <person name="Werner G."/>
            <person name="Zhou K."/>
            <person name="Grigoriev I.V."/>
            <person name="Rokhsar D.S."/>
            <person name="Grossman A.R."/>
        </authorList>
    </citation>
    <scope>NUCLEOTIDE SEQUENCE [LARGE SCALE GENOMIC DNA]</scope>
    <source>
        <strain evidence="7">CC-503</strain>
    </source>
</reference>
<dbReference type="PANTHER" id="PTHR43320">
    <property type="entry name" value="SUGAR KINASE"/>
    <property type="match status" value="1"/>
</dbReference>
<evidence type="ECO:0000256" key="2">
    <source>
        <dbReference type="ARBA" id="ARBA00022679"/>
    </source>
</evidence>
<sequence>MDPSEGQKESAPNAGIRVGVLQASALVDHVCSVTRETLERLAGAEVAGSQRCTLAELQNILSSVGEFHSKAGGSASNVGRALALGFGIGVQLVGTRGADEWGVMFTSSVHRAGVDVTHMRVQPDGHTGRSAILTCDGERTMRTYTDPKVTTRPGDLVADDFSGCDWVFLSCYSLYSEGLLPRAVQLANQVGAKVVLDLASYEVVRAYHKPLMELLQSGGVHFCICNEDEAQMLVKCSEDAAAAVAAAAAKGSVVPQHAAAAAAIGFPPDSNLPAAVLSLILRYCHGGVVTRGVLGCVAASRDLQAAAGGAEAGPHAGLVAVPAVPGIAVVDTTGAGDHFTAGFMYGLMTRQPLERCCEVACLAGASAVRVLGAELAQKDWAWFHARLHGELAGDVVQESSAAEVAQELLGCYSLIGRLGRGVVYFGSARLAQSSPYWDRAVRLAERVAALLGSAVWTGGGPGMMRAASEGGLKAGVPVGGIRISREAGTNVLTMEDYLSAGSAFTCKYMPTRKVALTDAGVRLLPEQRTAYVFLPGGLGTMDELFSILTLMQLGKLGSSLPVPLLIVNWDGFYDGLMSLLTAFDQTGALHASEVRQVMVANTNDEVLEYLAQFYQLPLPEREDPDQEATEDCEAAQGAGGQAEKGDEQAAVAAAAAELAAESELDAQAKAQKARERNMAALELEAKLEQLATSDESAGGNGASHHSHGTSAAGNSNGPSGRLTPLETGGKSPLATVLAEAASAAPGSGANSSKHRSRRSSLSVPTSGHAVSAEDVLHQLQQQR</sequence>
<dbReference type="RefSeq" id="XP_001690138.2">
    <property type="nucleotide sequence ID" value="XM_001690086.2"/>
</dbReference>
<dbReference type="STRING" id="3055.A0A2K3E7B6"/>
<dbReference type="GeneID" id="5715543"/>
<dbReference type="ExpressionAtlas" id="A0A2K3E7B6">
    <property type="expression patterns" value="baseline"/>
</dbReference>
<feature type="region of interest" description="Disordered" evidence="4">
    <location>
        <begin position="621"/>
        <end position="648"/>
    </location>
</feature>
<keyword evidence="3" id="KW-0418">Kinase</keyword>
<dbReference type="EMBL" id="CM008962">
    <property type="protein sequence ID" value="PNW88674.1"/>
    <property type="molecule type" value="Genomic_DNA"/>
</dbReference>
<keyword evidence="7" id="KW-1185">Reference proteome</keyword>
<feature type="compositionally biased region" description="Low complexity" evidence="4">
    <location>
        <begin position="734"/>
        <end position="751"/>
    </location>
</feature>
<dbReference type="Gene3D" id="3.40.50.450">
    <property type="match status" value="1"/>
</dbReference>
<dbReference type="Gramene" id="PNW88674">
    <property type="protein sequence ID" value="PNW88674"/>
    <property type="gene ID" value="CHLRE_01g039850v5"/>
</dbReference>
<dbReference type="Pfam" id="PF03641">
    <property type="entry name" value="Lysine_decarbox"/>
    <property type="match status" value="1"/>
</dbReference>
<dbReference type="InterPro" id="IPR031100">
    <property type="entry name" value="LOG_fam"/>
</dbReference>
<dbReference type="SUPFAM" id="SSF53613">
    <property type="entry name" value="Ribokinase-like"/>
    <property type="match status" value="1"/>
</dbReference>
<dbReference type="InterPro" id="IPR002173">
    <property type="entry name" value="Carboh/pur_kinase_PfkB_CS"/>
</dbReference>
<keyword evidence="2" id="KW-0808">Transferase</keyword>
<dbReference type="InterPro" id="IPR052700">
    <property type="entry name" value="Carb_kinase_PfkB-like"/>
</dbReference>
<dbReference type="CDD" id="cd01168">
    <property type="entry name" value="adenosine_kinase"/>
    <property type="match status" value="1"/>
</dbReference>
<dbReference type="PROSITE" id="PS00584">
    <property type="entry name" value="PFKB_KINASES_2"/>
    <property type="match status" value="1"/>
</dbReference>
<dbReference type="OrthoDB" id="414463at2759"/>
<dbReference type="PANTHER" id="PTHR43320:SF1">
    <property type="entry name" value="OS01G0105900 PROTEIN"/>
    <property type="match status" value="1"/>
</dbReference>
<gene>
    <name evidence="6" type="ORF">CHLRE_01g039850v5</name>
</gene>
<dbReference type="Gene3D" id="3.40.1190.20">
    <property type="match status" value="1"/>
</dbReference>
<evidence type="ECO:0000256" key="3">
    <source>
        <dbReference type="ARBA" id="ARBA00022777"/>
    </source>
</evidence>
<dbReference type="OMA" id="ICNEDEA"/>
<dbReference type="InterPro" id="IPR011611">
    <property type="entry name" value="PfkB_dom"/>
</dbReference>
<feature type="domain" description="Carbohydrate kinase PfkB" evidence="5">
    <location>
        <begin position="60"/>
        <end position="250"/>
    </location>
</feature>
<name>A0A2K3E7B6_CHLRE</name>